<evidence type="ECO:0000313" key="3">
    <source>
        <dbReference type="Proteomes" id="UP000727407"/>
    </source>
</evidence>
<keyword evidence="3" id="KW-1185">Reference proteome</keyword>
<feature type="region of interest" description="Disordered" evidence="1">
    <location>
        <begin position="49"/>
        <end position="70"/>
    </location>
</feature>
<feature type="non-terminal residue" evidence="2">
    <location>
        <position position="70"/>
    </location>
</feature>
<accession>A0A8J4UBM6</accession>
<organism evidence="2 3">
    <name type="scientific">Clarias magur</name>
    <name type="common">Asian catfish</name>
    <name type="synonym">Macropteronotus magur</name>
    <dbReference type="NCBI Taxonomy" id="1594786"/>
    <lineage>
        <taxon>Eukaryota</taxon>
        <taxon>Metazoa</taxon>
        <taxon>Chordata</taxon>
        <taxon>Craniata</taxon>
        <taxon>Vertebrata</taxon>
        <taxon>Euteleostomi</taxon>
        <taxon>Actinopterygii</taxon>
        <taxon>Neopterygii</taxon>
        <taxon>Teleostei</taxon>
        <taxon>Ostariophysi</taxon>
        <taxon>Siluriformes</taxon>
        <taxon>Clariidae</taxon>
        <taxon>Clarias</taxon>
    </lineage>
</organism>
<dbReference type="Proteomes" id="UP000727407">
    <property type="component" value="Unassembled WGS sequence"/>
</dbReference>
<reference evidence="2" key="1">
    <citation type="submission" date="2020-07" db="EMBL/GenBank/DDBJ databases">
        <title>Clarias magur genome sequencing, assembly and annotation.</title>
        <authorList>
            <person name="Kushwaha B."/>
            <person name="Kumar R."/>
            <person name="Das P."/>
            <person name="Joshi C.G."/>
            <person name="Kumar D."/>
            <person name="Nagpure N.S."/>
            <person name="Pandey M."/>
            <person name="Agarwal S."/>
            <person name="Srivastava S."/>
            <person name="Singh M."/>
            <person name="Sahoo L."/>
            <person name="Jayasankar P."/>
            <person name="Meher P.K."/>
            <person name="Koringa P.G."/>
            <person name="Iquebal M.A."/>
            <person name="Das S.P."/>
            <person name="Bit A."/>
            <person name="Patnaik S."/>
            <person name="Patel N."/>
            <person name="Shah T.M."/>
            <person name="Hinsu A."/>
            <person name="Jena J.K."/>
        </authorList>
    </citation>
    <scope>NUCLEOTIDE SEQUENCE</scope>
    <source>
        <strain evidence="2">CIFAMagur01</strain>
        <tissue evidence="2">Testis</tissue>
    </source>
</reference>
<gene>
    <name evidence="2" type="primary">gag-pol</name>
    <name evidence="2" type="ORF">DAT39_005010</name>
</gene>
<feature type="compositionally biased region" description="Basic and acidic residues" evidence="1">
    <location>
        <begin position="59"/>
        <end position="70"/>
    </location>
</feature>
<sequence>MALGIRWPRHFFHSTNLQQHSRRKAQPMLILAPVTYPYQQILPFPEQLAWPPATRGMGGKKDTDRQKEGL</sequence>
<proteinExistence type="predicted"/>
<dbReference type="EMBL" id="QNUK01000047">
    <property type="protein sequence ID" value="KAF5905293.1"/>
    <property type="molecule type" value="Genomic_DNA"/>
</dbReference>
<comment type="caution">
    <text evidence="2">The sequence shown here is derived from an EMBL/GenBank/DDBJ whole genome shotgun (WGS) entry which is preliminary data.</text>
</comment>
<evidence type="ECO:0000313" key="2">
    <source>
        <dbReference type="EMBL" id="KAF5905293.1"/>
    </source>
</evidence>
<name>A0A8J4UBM6_CLAMG</name>
<dbReference type="AlphaFoldDB" id="A0A8J4UBM6"/>
<evidence type="ECO:0000256" key="1">
    <source>
        <dbReference type="SAM" id="MobiDB-lite"/>
    </source>
</evidence>
<protein>
    <submittedName>
        <fullName evidence="2">Gag-Pol polyprotein</fullName>
    </submittedName>
</protein>